<evidence type="ECO:0000256" key="3">
    <source>
        <dbReference type="ARBA" id="ARBA00022679"/>
    </source>
</evidence>
<keyword evidence="4" id="KW-0949">S-adenosyl-L-methionine</keyword>
<reference evidence="7" key="1">
    <citation type="journal article" date="2020" name="Nature">
        <title>Giant virus diversity and host interactions through global metagenomics.</title>
        <authorList>
            <person name="Schulz F."/>
            <person name="Roux S."/>
            <person name="Paez-Espino D."/>
            <person name="Jungbluth S."/>
            <person name="Walsh D.A."/>
            <person name="Denef V.J."/>
            <person name="McMahon K.D."/>
            <person name="Konstantinidis K.T."/>
            <person name="Eloe-Fadrosh E.A."/>
            <person name="Kyrpides N.C."/>
            <person name="Woyke T."/>
        </authorList>
    </citation>
    <scope>NUCLEOTIDE SEQUENCE</scope>
    <source>
        <strain evidence="7">GVMAG-M-3300013004-44</strain>
    </source>
</reference>
<feature type="domain" description="Type II methyltransferase M.TaqI-like" evidence="6">
    <location>
        <begin position="76"/>
        <end position="198"/>
    </location>
</feature>
<dbReference type="Pfam" id="PF07669">
    <property type="entry name" value="Eco57I"/>
    <property type="match status" value="1"/>
</dbReference>
<dbReference type="GO" id="GO:0006304">
    <property type="term" value="P:DNA modification"/>
    <property type="evidence" value="ECO:0007669"/>
    <property type="project" value="InterPro"/>
</dbReference>
<dbReference type="InterPro" id="IPR002052">
    <property type="entry name" value="DNA_methylase_N6_adenine_CS"/>
</dbReference>
<dbReference type="PANTHER" id="PTHR33841">
    <property type="entry name" value="DNA METHYLTRANSFERASE YEEA-RELATED"/>
    <property type="match status" value="1"/>
</dbReference>
<dbReference type="GO" id="GO:0032259">
    <property type="term" value="P:methylation"/>
    <property type="evidence" value="ECO:0007669"/>
    <property type="project" value="UniProtKB-KW"/>
</dbReference>
<dbReference type="InterPro" id="IPR050953">
    <property type="entry name" value="N4_N6_ade-DNA_methylase"/>
</dbReference>
<dbReference type="Gene3D" id="3.40.50.150">
    <property type="entry name" value="Vaccinia Virus protein VP39"/>
    <property type="match status" value="1"/>
</dbReference>
<dbReference type="PANTHER" id="PTHR33841:SF1">
    <property type="entry name" value="DNA METHYLTRANSFERASE A"/>
    <property type="match status" value="1"/>
</dbReference>
<evidence type="ECO:0000256" key="2">
    <source>
        <dbReference type="ARBA" id="ARBA00022603"/>
    </source>
</evidence>
<dbReference type="EMBL" id="MN739157">
    <property type="protein sequence ID" value="QHS91238.1"/>
    <property type="molecule type" value="Genomic_DNA"/>
</dbReference>
<dbReference type="SUPFAM" id="SSF53335">
    <property type="entry name" value="S-adenosyl-L-methionine-dependent methyltransferases"/>
    <property type="match status" value="1"/>
</dbReference>
<sequence length="452" mass="51304">MDALEQTIHTLLEEHLPSKNKEKSELGEVFTPSSMISNMYNYFPKEMMTRSCTFLDPASGIGNFGIVLFFHLMKELRGISLQKRAKHIIENMIFMVEINKNNVATCKKIFKKLCPSAVLNIHEGDFLSLDSASLGWPVAFDCIIGNPPYNLGGTGLEGTKRTHIIFTEKALERITPHGIVAYICPPSYRETGTPMNQLFQQAGGHFIYIKIYGAKETFDLFHIQGRVDTFIFQKGTKGKTVIDDEYSVVTNISIDLNKHIPNFGHTIFEKLYKKVDAIGSVKAFRNTEMGSIKVATFGCKGKYKVLHLILSKGKRVFQTKQKHSLEDTPKILINGLGVPYVYDDRKGEYGPSQTPVIITEPTANLVHLLQSDFFSFLAWGLRLTGNNNLPYLFDALPDIRKEKNSYKTMKDIATGFHLTAKEVAWIQDHFHEYEYKNIDLIEPCVRSTRKKK</sequence>
<evidence type="ECO:0000313" key="7">
    <source>
        <dbReference type="EMBL" id="QHS91238.1"/>
    </source>
</evidence>
<dbReference type="InterPro" id="IPR029063">
    <property type="entry name" value="SAM-dependent_MTases_sf"/>
</dbReference>
<accession>A0A6C0BIK8</accession>
<dbReference type="AlphaFoldDB" id="A0A6C0BIK8"/>
<organism evidence="7">
    <name type="scientific">viral metagenome</name>
    <dbReference type="NCBI Taxonomy" id="1070528"/>
    <lineage>
        <taxon>unclassified sequences</taxon>
        <taxon>metagenomes</taxon>
        <taxon>organismal metagenomes</taxon>
    </lineage>
</organism>
<evidence type="ECO:0000256" key="1">
    <source>
        <dbReference type="ARBA" id="ARBA00011900"/>
    </source>
</evidence>
<comment type="catalytic activity">
    <reaction evidence="5">
        <text>a 2'-deoxyadenosine in DNA + S-adenosyl-L-methionine = an N(6)-methyl-2'-deoxyadenosine in DNA + S-adenosyl-L-homocysteine + H(+)</text>
        <dbReference type="Rhea" id="RHEA:15197"/>
        <dbReference type="Rhea" id="RHEA-COMP:12418"/>
        <dbReference type="Rhea" id="RHEA-COMP:12419"/>
        <dbReference type="ChEBI" id="CHEBI:15378"/>
        <dbReference type="ChEBI" id="CHEBI:57856"/>
        <dbReference type="ChEBI" id="CHEBI:59789"/>
        <dbReference type="ChEBI" id="CHEBI:90615"/>
        <dbReference type="ChEBI" id="CHEBI:90616"/>
        <dbReference type="EC" id="2.1.1.72"/>
    </reaction>
</comment>
<dbReference type="PROSITE" id="PS00092">
    <property type="entry name" value="N6_MTASE"/>
    <property type="match status" value="1"/>
</dbReference>
<evidence type="ECO:0000259" key="6">
    <source>
        <dbReference type="Pfam" id="PF07669"/>
    </source>
</evidence>
<protein>
    <recommendedName>
        <fullName evidence="1">site-specific DNA-methyltransferase (adenine-specific)</fullName>
        <ecNumber evidence="1">2.1.1.72</ecNumber>
    </recommendedName>
</protein>
<proteinExistence type="predicted"/>
<evidence type="ECO:0000256" key="5">
    <source>
        <dbReference type="ARBA" id="ARBA00047942"/>
    </source>
</evidence>
<keyword evidence="2" id="KW-0489">Methyltransferase</keyword>
<keyword evidence="3" id="KW-0808">Transferase</keyword>
<dbReference type="EC" id="2.1.1.72" evidence="1"/>
<dbReference type="PRINTS" id="PR00507">
    <property type="entry name" value="N12N6MTFRASE"/>
</dbReference>
<evidence type="ECO:0000256" key="4">
    <source>
        <dbReference type="ARBA" id="ARBA00022691"/>
    </source>
</evidence>
<dbReference type="InterPro" id="IPR011639">
    <property type="entry name" value="MethylTrfase_TaqI-like_dom"/>
</dbReference>
<dbReference type="GO" id="GO:0003676">
    <property type="term" value="F:nucleic acid binding"/>
    <property type="evidence" value="ECO:0007669"/>
    <property type="project" value="InterPro"/>
</dbReference>
<name>A0A6C0BIK8_9ZZZZ</name>
<dbReference type="GO" id="GO:0009007">
    <property type="term" value="F:site-specific DNA-methyltransferase (adenine-specific) activity"/>
    <property type="evidence" value="ECO:0007669"/>
    <property type="project" value="UniProtKB-EC"/>
</dbReference>